<organism evidence="2 3">
    <name type="scientific">Thermogutta terrifontis</name>
    <dbReference type="NCBI Taxonomy" id="1331910"/>
    <lineage>
        <taxon>Bacteria</taxon>
        <taxon>Pseudomonadati</taxon>
        <taxon>Planctomycetota</taxon>
        <taxon>Planctomycetia</taxon>
        <taxon>Pirellulales</taxon>
        <taxon>Thermoguttaceae</taxon>
        <taxon>Thermogutta</taxon>
    </lineage>
</organism>
<dbReference type="InterPro" id="IPR035992">
    <property type="entry name" value="Ricin_B-like_lectins"/>
</dbReference>
<feature type="domain" description="Ricin B lectin" evidence="1">
    <location>
        <begin position="196"/>
        <end position="254"/>
    </location>
</feature>
<evidence type="ECO:0000313" key="3">
    <source>
        <dbReference type="Proteomes" id="UP000215086"/>
    </source>
</evidence>
<evidence type="ECO:0000313" key="2">
    <source>
        <dbReference type="EMBL" id="ASV76849.1"/>
    </source>
</evidence>
<dbReference type="CDD" id="cd00161">
    <property type="entry name" value="beta-trefoil_Ricin-like"/>
    <property type="match status" value="1"/>
</dbReference>
<dbReference type="SUPFAM" id="SSF50370">
    <property type="entry name" value="Ricin B-like lectins"/>
    <property type="match status" value="1"/>
</dbReference>
<reference evidence="2 3" key="1">
    <citation type="journal article" name="Front. Microbiol.">
        <title>Sugar Metabolism of the First Thermophilic Planctomycete Thermogutta terrifontis: Comparative Genomic and Transcriptomic Approaches.</title>
        <authorList>
            <person name="Elcheninov A.G."/>
            <person name="Menzel P."/>
            <person name="Gudbergsdottir S.R."/>
            <person name="Slesarev A.I."/>
            <person name="Kadnikov V.V."/>
            <person name="Krogh A."/>
            <person name="Bonch-Osmolovskaya E.A."/>
            <person name="Peng X."/>
            <person name="Kublanov I.V."/>
        </authorList>
    </citation>
    <scope>NUCLEOTIDE SEQUENCE [LARGE SCALE GENOMIC DNA]</scope>
    <source>
        <strain evidence="2 3">R1</strain>
    </source>
</reference>
<dbReference type="Gene3D" id="2.80.10.50">
    <property type="match status" value="1"/>
</dbReference>
<accession>A0A286RLK6</accession>
<keyword evidence="3" id="KW-1185">Reference proteome</keyword>
<dbReference type="AlphaFoldDB" id="A0A286RLK6"/>
<dbReference type="Pfam" id="PF14200">
    <property type="entry name" value="RicinB_lectin_2"/>
    <property type="match status" value="1"/>
</dbReference>
<dbReference type="KEGG" id="ttf:THTE_4248"/>
<proteinExistence type="predicted"/>
<evidence type="ECO:0000259" key="1">
    <source>
        <dbReference type="Pfam" id="PF14200"/>
    </source>
</evidence>
<name>A0A286RLK6_9BACT</name>
<dbReference type="Proteomes" id="UP000215086">
    <property type="component" value="Chromosome"/>
</dbReference>
<dbReference type="PROSITE" id="PS50231">
    <property type="entry name" value="RICIN_B_LECTIN"/>
    <property type="match status" value="1"/>
</dbReference>
<sequence>MREVHTYLRTLLEKGTAMLWIVLCVTLAVVESGDWSAILRAQQLFHELYGKKAEAAKTPQDKVLLARAIFEYAKTESNSELRRIAAEEAKRLAIEVRYAQLCYEIAKLQRQSDDSDPLLVDSDCDRLWIQAERTERLEQFDLMYESISKWLCVSSPPQLLSKKWEERTAEFLRRFPPPSRPLPRAIYSLRMPLVVLNTSTGLVLNVNGGSRSPGADIIIYELPAETNAQWLIERGAASSVRIRNVNSGLFLTVDPNAEFRVTQRMEQDEWSAWQLVPVQSGFVLINYASQLALTPSGKSSTSRVIVAPCDREDQRQRWALVPR</sequence>
<dbReference type="EMBL" id="CP018477">
    <property type="protein sequence ID" value="ASV76849.1"/>
    <property type="molecule type" value="Genomic_DNA"/>
</dbReference>
<protein>
    <recommendedName>
        <fullName evidence="1">Ricin B lectin domain-containing protein</fullName>
    </recommendedName>
</protein>
<dbReference type="InterPro" id="IPR000772">
    <property type="entry name" value="Ricin_B_lectin"/>
</dbReference>
<gene>
    <name evidence="2" type="ORF">THTE_4248</name>
</gene>